<dbReference type="PRINTS" id="PR00326">
    <property type="entry name" value="GTP1OBG"/>
</dbReference>
<dbReference type="Gene3D" id="3.30.300.20">
    <property type="match status" value="1"/>
</dbReference>
<dbReference type="Proteomes" id="UP000515204">
    <property type="component" value="Unplaced"/>
</dbReference>
<evidence type="ECO:0000256" key="5">
    <source>
        <dbReference type="ARBA" id="ARBA00030975"/>
    </source>
</evidence>
<feature type="region of interest" description="G5" evidence="6">
    <location>
        <begin position="215"/>
        <end position="217"/>
    </location>
</feature>
<organism evidence="8 9">
    <name type="scientific">Dinoponera quadriceps</name>
    <name type="common">South American ant</name>
    <dbReference type="NCBI Taxonomy" id="609295"/>
    <lineage>
        <taxon>Eukaryota</taxon>
        <taxon>Metazoa</taxon>
        <taxon>Ecdysozoa</taxon>
        <taxon>Arthropoda</taxon>
        <taxon>Hexapoda</taxon>
        <taxon>Insecta</taxon>
        <taxon>Pterygota</taxon>
        <taxon>Neoptera</taxon>
        <taxon>Endopterygota</taxon>
        <taxon>Hymenoptera</taxon>
        <taxon>Apocrita</taxon>
        <taxon>Aculeata</taxon>
        <taxon>Formicoidea</taxon>
        <taxon>Formicidae</taxon>
        <taxon>Ponerinae</taxon>
        <taxon>Ponerini</taxon>
        <taxon>Dinoponera</taxon>
    </lineage>
</organism>
<sequence>MPITEMLFTIEKYAIRLSSRFLRRCFSKNVDVLSTDAEELMLHRNHNFISVSREDEKCLNIAILGAPNVGKSTLVNQLIKRSVCAISCKVHTTQAKADAIYSENNTQLIFMDTPGMVSPGELKRFKLAKSFERDPNASLKTADIIGLVQDVDNTFARDKINPNIFKLLKNMEDKIPMILIFNKVDRLKKKNTLLDLAKVLTKSKNSLKFTDVFMISALTGDGVDDLRTYLLDSAKPRKWHYEEHIYSNQTCEDIIQQTVRAKLLDNLPQEMPYNMQVKLEHFDPGPDDSVSTLVSVTCPNKRICSILFRRKGERLRNIALMAEQELRHAFRTPVKLKINVQSAT</sequence>
<evidence type="ECO:0000313" key="9">
    <source>
        <dbReference type="RefSeq" id="XP_014481467.1"/>
    </source>
</evidence>
<evidence type="ECO:0000256" key="4">
    <source>
        <dbReference type="ARBA" id="ARBA00023134"/>
    </source>
</evidence>
<dbReference type="GO" id="GO:0043024">
    <property type="term" value="F:ribosomal small subunit binding"/>
    <property type="evidence" value="ECO:0007669"/>
    <property type="project" value="TreeGrafter"/>
</dbReference>
<feature type="region of interest" description="G1" evidence="6">
    <location>
        <begin position="65"/>
        <end position="72"/>
    </location>
</feature>
<protein>
    <recommendedName>
        <fullName evidence="2">GTPase Era, mitochondrial</fullName>
    </recommendedName>
    <alternativeName>
        <fullName evidence="5">ERA-like protein 1</fullName>
    </alternativeName>
</protein>
<keyword evidence="8" id="KW-1185">Reference proteome</keyword>
<dbReference type="GO" id="GO:0005525">
    <property type="term" value="F:GTP binding"/>
    <property type="evidence" value="ECO:0007669"/>
    <property type="project" value="UniProtKB-UniRule"/>
</dbReference>
<feature type="region of interest" description="G3" evidence="6">
    <location>
        <begin position="112"/>
        <end position="115"/>
    </location>
</feature>
<feature type="region of interest" description="G2" evidence="6">
    <location>
        <begin position="91"/>
        <end position="95"/>
    </location>
</feature>
<dbReference type="GeneID" id="106747932"/>
<evidence type="ECO:0000256" key="2">
    <source>
        <dbReference type="ARBA" id="ARBA00019149"/>
    </source>
</evidence>
<dbReference type="PROSITE" id="PS51713">
    <property type="entry name" value="G_ERA"/>
    <property type="match status" value="1"/>
</dbReference>
<comment type="similarity">
    <text evidence="1 6">Belongs to the TRAFAC class TrmE-Era-EngA-EngB-Septin-like GTPase superfamily. Era GTPase family.</text>
</comment>
<dbReference type="NCBIfam" id="TIGR00436">
    <property type="entry name" value="era"/>
    <property type="match status" value="1"/>
</dbReference>
<dbReference type="AlphaFoldDB" id="A0A6P3XTE9"/>
<dbReference type="OrthoDB" id="8954335at2759"/>
<dbReference type="PANTHER" id="PTHR42698:SF1">
    <property type="entry name" value="GTPASE ERA, MITOCHONDRIAL"/>
    <property type="match status" value="1"/>
</dbReference>
<dbReference type="GO" id="GO:0005759">
    <property type="term" value="C:mitochondrial matrix"/>
    <property type="evidence" value="ECO:0007669"/>
    <property type="project" value="TreeGrafter"/>
</dbReference>
<dbReference type="KEGG" id="dqu:106747932"/>
<evidence type="ECO:0000256" key="6">
    <source>
        <dbReference type="PROSITE-ProRule" id="PRU01050"/>
    </source>
</evidence>
<dbReference type="InterPro" id="IPR005225">
    <property type="entry name" value="Small_GTP-bd"/>
</dbReference>
<dbReference type="InterPro" id="IPR030388">
    <property type="entry name" value="G_ERA_dom"/>
</dbReference>
<dbReference type="InterPro" id="IPR027417">
    <property type="entry name" value="P-loop_NTPase"/>
</dbReference>
<dbReference type="InterPro" id="IPR015946">
    <property type="entry name" value="KH_dom-like_a/b"/>
</dbReference>
<dbReference type="Gene3D" id="3.40.50.300">
    <property type="entry name" value="P-loop containing nucleotide triphosphate hydrolases"/>
    <property type="match status" value="1"/>
</dbReference>
<dbReference type="InterPro" id="IPR005662">
    <property type="entry name" value="GTPase_Era-like"/>
</dbReference>
<proteinExistence type="inferred from homology"/>
<keyword evidence="3 6" id="KW-0547">Nucleotide-binding</keyword>
<dbReference type="GO" id="GO:0000028">
    <property type="term" value="P:ribosomal small subunit assembly"/>
    <property type="evidence" value="ECO:0007669"/>
    <property type="project" value="TreeGrafter"/>
</dbReference>
<dbReference type="CDD" id="cd04163">
    <property type="entry name" value="Era"/>
    <property type="match status" value="1"/>
</dbReference>
<keyword evidence="4 6" id="KW-0342">GTP-binding</keyword>
<dbReference type="FunFam" id="3.40.50.300:FF:002220">
    <property type="entry name" value="GTPase Era, mitochondrial"/>
    <property type="match status" value="1"/>
</dbReference>
<dbReference type="RefSeq" id="XP_014481467.1">
    <property type="nucleotide sequence ID" value="XM_014625981.1"/>
</dbReference>
<dbReference type="NCBIfam" id="TIGR00231">
    <property type="entry name" value="small_GTP"/>
    <property type="match status" value="1"/>
</dbReference>
<name>A0A6P3XTE9_DINQU</name>
<dbReference type="InterPro" id="IPR006073">
    <property type="entry name" value="GTP-bd"/>
</dbReference>
<dbReference type="GO" id="GO:0019843">
    <property type="term" value="F:rRNA binding"/>
    <property type="evidence" value="ECO:0007669"/>
    <property type="project" value="TreeGrafter"/>
</dbReference>
<reference evidence="9" key="1">
    <citation type="submission" date="2025-08" db="UniProtKB">
        <authorList>
            <consortium name="RefSeq"/>
        </authorList>
    </citation>
    <scope>IDENTIFICATION</scope>
</reference>
<feature type="region of interest" description="G4" evidence="6">
    <location>
        <begin position="182"/>
        <end position="185"/>
    </location>
</feature>
<accession>A0A6P3XTE9</accession>
<evidence type="ECO:0000256" key="1">
    <source>
        <dbReference type="ARBA" id="ARBA00007921"/>
    </source>
</evidence>
<dbReference type="PANTHER" id="PTHR42698">
    <property type="entry name" value="GTPASE ERA"/>
    <property type="match status" value="1"/>
</dbReference>
<feature type="domain" description="Era-type G" evidence="7">
    <location>
        <begin position="57"/>
        <end position="237"/>
    </location>
</feature>
<dbReference type="CDD" id="cd22534">
    <property type="entry name" value="KH-II_Era"/>
    <property type="match status" value="1"/>
</dbReference>
<dbReference type="SUPFAM" id="SSF52540">
    <property type="entry name" value="P-loop containing nucleoside triphosphate hydrolases"/>
    <property type="match status" value="1"/>
</dbReference>
<evidence type="ECO:0000259" key="7">
    <source>
        <dbReference type="PROSITE" id="PS51713"/>
    </source>
</evidence>
<evidence type="ECO:0000313" key="8">
    <source>
        <dbReference type="Proteomes" id="UP000515204"/>
    </source>
</evidence>
<dbReference type="Pfam" id="PF01926">
    <property type="entry name" value="MMR_HSR1"/>
    <property type="match status" value="1"/>
</dbReference>
<gene>
    <name evidence="9" type="primary">LOC106747932</name>
</gene>
<evidence type="ECO:0000256" key="3">
    <source>
        <dbReference type="ARBA" id="ARBA00022741"/>
    </source>
</evidence>